<evidence type="ECO:0000256" key="8">
    <source>
        <dbReference type="ARBA" id="ARBA00037387"/>
    </source>
</evidence>
<dbReference type="GO" id="GO:0005737">
    <property type="term" value="C:cytoplasm"/>
    <property type="evidence" value="ECO:0007669"/>
    <property type="project" value="UniProtKB-SubCell"/>
</dbReference>
<name>V5FHZ5_9VIBR</name>
<accession>V5FHZ5</accession>
<organism evidence="12 13">
    <name type="scientific">Vibrio halioticoli NBRC 102217</name>
    <dbReference type="NCBI Taxonomy" id="1219072"/>
    <lineage>
        <taxon>Bacteria</taxon>
        <taxon>Pseudomonadati</taxon>
        <taxon>Pseudomonadota</taxon>
        <taxon>Gammaproteobacteria</taxon>
        <taxon>Vibrionales</taxon>
        <taxon>Vibrionaceae</taxon>
        <taxon>Vibrio</taxon>
    </lineage>
</organism>
<dbReference type="eggNOG" id="COG1762">
    <property type="taxonomic scope" value="Bacteria"/>
</dbReference>
<keyword evidence="3" id="KW-0963">Cytoplasm</keyword>
<evidence type="ECO:0000256" key="1">
    <source>
        <dbReference type="ARBA" id="ARBA00004496"/>
    </source>
</evidence>
<evidence type="ECO:0000256" key="2">
    <source>
        <dbReference type="ARBA" id="ARBA00022448"/>
    </source>
</evidence>
<dbReference type="Pfam" id="PF00359">
    <property type="entry name" value="PTS_EIIA_2"/>
    <property type="match status" value="1"/>
</dbReference>
<keyword evidence="4" id="KW-0597">Phosphoprotein</keyword>
<dbReference type="SUPFAM" id="SSF55804">
    <property type="entry name" value="Phoshotransferase/anion transport protein"/>
    <property type="match status" value="1"/>
</dbReference>
<evidence type="ECO:0000256" key="7">
    <source>
        <dbReference type="ARBA" id="ARBA00022777"/>
    </source>
</evidence>
<gene>
    <name evidence="12" type="primary">ulaC</name>
    <name evidence="12" type="ORF">VHA01S_020_00350</name>
</gene>
<comment type="function">
    <text evidence="8">The phosphoenolpyruvate-dependent sugar phosphotransferase system (sugar PTS), a major carbohydrate active transport system, catalyzes the phosphorylation of incoming sugar substrates concomitantly with their translocation across the cell membrane. The enzyme II UlaABC PTS system is involved in ascorbate transport.</text>
</comment>
<keyword evidence="13" id="KW-1185">Reference proteome</keyword>
<dbReference type="InterPro" id="IPR002178">
    <property type="entry name" value="PTS_EIIA_type-2_dom"/>
</dbReference>
<feature type="domain" description="PTS EIIA type-2" evidence="11">
    <location>
        <begin position="10"/>
        <end position="152"/>
    </location>
</feature>
<reference evidence="12 13" key="1">
    <citation type="submission" date="2013-11" db="EMBL/GenBank/DDBJ databases">
        <title>Whole genome shotgun sequence of Vibrio halioticoli NBRC 102217.</title>
        <authorList>
            <person name="Isaki S."/>
            <person name="Kimura A."/>
            <person name="Ohji S."/>
            <person name="Hosoyama A."/>
            <person name="Fujita N."/>
            <person name="Hashimoto M."/>
            <person name="Hosoyama Y."/>
            <person name="Yamazoe A."/>
        </authorList>
    </citation>
    <scope>NUCLEOTIDE SEQUENCE [LARGE SCALE GENOMIC DNA]</scope>
    <source>
        <strain evidence="12 13">NBRC 102217</strain>
    </source>
</reference>
<dbReference type="GO" id="GO:0016301">
    <property type="term" value="F:kinase activity"/>
    <property type="evidence" value="ECO:0007669"/>
    <property type="project" value="UniProtKB-KW"/>
</dbReference>
<evidence type="ECO:0000256" key="9">
    <source>
        <dbReference type="ARBA" id="ARBA00041175"/>
    </source>
</evidence>
<dbReference type="GO" id="GO:0009401">
    <property type="term" value="P:phosphoenolpyruvate-dependent sugar phosphotransferase system"/>
    <property type="evidence" value="ECO:0007669"/>
    <property type="project" value="UniProtKB-KW"/>
</dbReference>
<dbReference type="Proteomes" id="UP000017800">
    <property type="component" value="Unassembled WGS sequence"/>
</dbReference>
<keyword evidence="7" id="KW-0418">Kinase</keyword>
<keyword evidence="5 12" id="KW-0808">Transferase</keyword>
<evidence type="ECO:0000256" key="10">
    <source>
        <dbReference type="ARBA" id="ARBA00042072"/>
    </source>
</evidence>
<evidence type="ECO:0000259" key="11">
    <source>
        <dbReference type="PROSITE" id="PS51094"/>
    </source>
</evidence>
<dbReference type="PANTHER" id="PTHR36203:SF1">
    <property type="entry name" value="ASCORBATE-SPECIFIC PTS SYSTEM EIIA COMPONENT"/>
    <property type="match status" value="1"/>
</dbReference>
<dbReference type="CDD" id="cd00211">
    <property type="entry name" value="PTS_IIA_fru"/>
    <property type="match status" value="1"/>
</dbReference>
<dbReference type="Gene3D" id="3.40.930.10">
    <property type="entry name" value="Mannitol-specific EII, Chain A"/>
    <property type="match status" value="1"/>
</dbReference>
<dbReference type="EMBL" id="BAUJ01000020">
    <property type="protein sequence ID" value="GAD89451.1"/>
    <property type="molecule type" value="Genomic_DNA"/>
</dbReference>
<protein>
    <recommendedName>
        <fullName evidence="9">Ascorbate-specific PTS system EIIA component</fullName>
    </recommendedName>
    <alternativeName>
        <fullName evidence="10">Ascorbate-specific phosphotransferase enzyme IIA component</fullName>
    </alternativeName>
</protein>
<keyword evidence="2" id="KW-0813">Transport</keyword>
<evidence type="ECO:0000313" key="12">
    <source>
        <dbReference type="EMBL" id="GAD89451.1"/>
    </source>
</evidence>
<evidence type="ECO:0000256" key="5">
    <source>
        <dbReference type="ARBA" id="ARBA00022679"/>
    </source>
</evidence>
<keyword evidence="6" id="KW-0598">Phosphotransferase system</keyword>
<evidence type="ECO:0000256" key="6">
    <source>
        <dbReference type="ARBA" id="ARBA00022683"/>
    </source>
</evidence>
<comment type="caution">
    <text evidence="12">The sequence shown here is derived from an EMBL/GenBank/DDBJ whole genome shotgun (WGS) entry which is preliminary data.</text>
</comment>
<dbReference type="PANTHER" id="PTHR36203">
    <property type="entry name" value="ASCORBATE-SPECIFIC PTS SYSTEM EIIA COMPONENT"/>
    <property type="match status" value="1"/>
</dbReference>
<sequence>MGKTMNLKESLIHNHSILLNAKANDWKQAIKLGTDVLVKANVVEERYYDAIVSAVAEEGPYICIHDAFALSHSRPEDGVIKTGFALTVLETPVFFDGVDEPVDVLVTLAGKDSEEHIEGTMQIANLIEFDEDFSLLRACKTTDEVIQLIDAALAAVEDEAA</sequence>
<comment type="subcellular location">
    <subcellularLocation>
        <location evidence="1">Cytoplasm</location>
    </subcellularLocation>
</comment>
<evidence type="ECO:0000313" key="13">
    <source>
        <dbReference type="Proteomes" id="UP000017800"/>
    </source>
</evidence>
<evidence type="ECO:0000256" key="4">
    <source>
        <dbReference type="ARBA" id="ARBA00022553"/>
    </source>
</evidence>
<dbReference type="InterPro" id="IPR016152">
    <property type="entry name" value="PTrfase/Anion_transptr"/>
</dbReference>
<dbReference type="AlphaFoldDB" id="V5FHZ5"/>
<dbReference type="InterPro" id="IPR051351">
    <property type="entry name" value="Ascorbate-PTS_EIIA_comp"/>
</dbReference>
<proteinExistence type="predicted"/>
<dbReference type="PROSITE" id="PS51094">
    <property type="entry name" value="PTS_EIIA_TYPE_2"/>
    <property type="match status" value="1"/>
</dbReference>
<evidence type="ECO:0000256" key="3">
    <source>
        <dbReference type="ARBA" id="ARBA00022490"/>
    </source>
</evidence>